<dbReference type="EMBL" id="PETV01000070">
    <property type="protein sequence ID" value="PIV46957.1"/>
    <property type="molecule type" value="Genomic_DNA"/>
</dbReference>
<dbReference type="PANTHER" id="PTHR43852:SF3">
    <property type="entry name" value="NUCLEOTIDYLTRANSFERASE"/>
    <property type="match status" value="1"/>
</dbReference>
<dbReference type="SUPFAM" id="SSF81301">
    <property type="entry name" value="Nucleotidyltransferase"/>
    <property type="match status" value="1"/>
</dbReference>
<reference evidence="3" key="1">
    <citation type="submission" date="2017-09" db="EMBL/GenBank/DDBJ databases">
        <title>Depth-based differentiation of microbial function through sediment-hosted aquifers and enrichment of novel symbionts in the deep terrestrial subsurface.</title>
        <authorList>
            <person name="Probst A.J."/>
            <person name="Ladd B."/>
            <person name="Jarett J.K."/>
            <person name="Geller-Mcgrath D.E."/>
            <person name="Sieber C.M.K."/>
            <person name="Emerson J.B."/>
            <person name="Anantharaman K."/>
            <person name="Thomas B.C."/>
            <person name="Malmstrom R."/>
            <person name="Stieglmeier M."/>
            <person name="Klingl A."/>
            <person name="Woyke T."/>
            <person name="Ryan C.M."/>
            <person name="Banfield J.F."/>
        </authorList>
    </citation>
    <scope>NUCLEOTIDE SEQUENCE [LARGE SCALE GENOMIC DNA]</scope>
</reference>
<protein>
    <recommendedName>
        <fullName evidence="1">Polymerase beta nucleotidyltransferase domain-containing protein</fullName>
    </recommendedName>
</protein>
<feature type="domain" description="Polymerase beta nucleotidyltransferase" evidence="1">
    <location>
        <begin position="11"/>
        <end position="99"/>
    </location>
</feature>
<name>A0A2M7DDM5_9BACT</name>
<dbReference type="Pfam" id="PF18765">
    <property type="entry name" value="Polbeta"/>
    <property type="match status" value="1"/>
</dbReference>
<comment type="caution">
    <text evidence="2">The sequence shown here is derived from an EMBL/GenBank/DDBJ whole genome shotgun (WGS) entry which is preliminary data.</text>
</comment>
<dbReference type="InterPro" id="IPR052930">
    <property type="entry name" value="TA_antitoxin_MntA"/>
</dbReference>
<evidence type="ECO:0000259" key="1">
    <source>
        <dbReference type="Pfam" id="PF18765"/>
    </source>
</evidence>
<evidence type="ECO:0000313" key="3">
    <source>
        <dbReference type="Proteomes" id="UP000229030"/>
    </source>
</evidence>
<dbReference type="InterPro" id="IPR041633">
    <property type="entry name" value="Polbeta"/>
</dbReference>
<organism evidence="2 3">
    <name type="scientific">bacterium (Candidatus Gribaldobacteria) CG02_land_8_20_14_3_00_41_15</name>
    <dbReference type="NCBI Taxonomy" id="2014270"/>
    <lineage>
        <taxon>Bacteria</taxon>
        <taxon>Candidatus Gribaldobacteria</taxon>
    </lineage>
</organism>
<dbReference type="Gene3D" id="3.30.460.10">
    <property type="entry name" value="Beta Polymerase, domain 2"/>
    <property type="match status" value="1"/>
</dbReference>
<dbReference type="Proteomes" id="UP000229030">
    <property type="component" value="Unassembled WGS sequence"/>
</dbReference>
<gene>
    <name evidence="2" type="ORF">COS21_02590</name>
</gene>
<evidence type="ECO:0000313" key="2">
    <source>
        <dbReference type="EMBL" id="PIV46957.1"/>
    </source>
</evidence>
<accession>A0A2M7DDM5</accession>
<dbReference type="CDD" id="cd05403">
    <property type="entry name" value="NT_KNTase_like"/>
    <property type="match status" value="1"/>
</dbReference>
<dbReference type="InterPro" id="IPR043519">
    <property type="entry name" value="NT_sf"/>
</dbReference>
<dbReference type="AlphaFoldDB" id="A0A2M7DDM5"/>
<dbReference type="NCBIfam" id="NF047752">
    <property type="entry name" value="MntA_antitoxin"/>
    <property type="match status" value="1"/>
</dbReference>
<dbReference type="PANTHER" id="PTHR43852">
    <property type="entry name" value="NUCLEOTIDYLTRANSFERASE"/>
    <property type="match status" value="1"/>
</dbReference>
<sequence>MVMNLKINKGKIKEIAQKYNLEMVLLFGSQVNGRTKPDSDIDIAYSAQKLLSTDEKIGLNNELCDLFHKDIVDQVDIRNANPLLLHEISTNSQLLFGKEIDYIKFRTRAFRVFIDSESLFKLKESLIKKRQKFLSEMIYAK</sequence>
<proteinExistence type="predicted"/>